<feature type="region of interest" description="Disordered" evidence="1">
    <location>
        <begin position="1"/>
        <end position="37"/>
    </location>
</feature>
<reference evidence="2 3" key="1">
    <citation type="submission" date="2023-03" db="EMBL/GenBank/DDBJ databases">
        <title>Genome insight into feeding habits of ladybird beetles.</title>
        <authorList>
            <person name="Li H.-S."/>
            <person name="Huang Y.-H."/>
            <person name="Pang H."/>
        </authorList>
    </citation>
    <scope>NUCLEOTIDE SEQUENCE [LARGE SCALE GENOMIC DNA]</scope>
    <source>
        <strain evidence="2">SYSU_2023b</strain>
        <tissue evidence="2">Whole body</tissue>
    </source>
</reference>
<accession>A0AAW1V0B7</accession>
<protein>
    <submittedName>
        <fullName evidence="2">Uncharacterized protein</fullName>
    </submittedName>
</protein>
<sequence>QVATTYNSSNQDRQTRTSGRRAFLSTHKDRSQTVTTNDANQCQLEEIKNSSINSKTVNVRILQEKQSLIMNKLQNTDSDLRTEIVSDWQKINNRENRIRNRKCVIGCYETTVGVKIVPRNAALHVSRLHPNTKADDPERTLVKTFPDVKCELRQSKHA</sequence>
<keyword evidence="3" id="KW-1185">Reference proteome</keyword>
<evidence type="ECO:0000313" key="3">
    <source>
        <dbReference type="Proteomes" id="UP001431783"/>
    </source>
</evidence>
<dbReference type="AlphaFoldDB" id="A0AAW1V0B7"/>
<evidence type="ECO:0000256" key="1">
    <source>
        <dbReference type="SAM" id="MobiDB-lite"/>
    </source>
</evidence>
<comment type="caution">
    <text evidence="2">The sequence shown here is derived from an EMBL/GenBank/DDBJ whole genome shotgun (WGS) entry which is preliminary data.</text>
</comment>
<evidence type="ECO:0000313" key="2">
    <source>
        <dbReference type="EMBL" id="KAK9885692.1"/>
    </source>
</evidence>
<dbReference type="EMBL" id="JARQZJ010000096">
    <property type="protein sequence ID" value="KAK9885692.1"/>
    <property type="molecule type" value="Genomic_DNA"/>
</dbReference>
<feature type="compositionally biased region" description="Polar residues" evidence="1">
    <location>
        <begin position="1"/>
        <end position="12"/>
    </location>
</feature>
<feature type="non-terminal residue" evidence="2">
    <location>
        <position position="1"/>
    </location>
</feature>
<organism evidence="2 3">
    <name type="scientific">Henosepilachna vigintioctopunctata</name>
    <dbReference type="NCBI Taxonomy" id="420089"/>
    <lineage>
        <taxon>Eukaryota</taxon>
        <taxon>Metazoa</taxon>
        <taxon>Ecdysozoa</taxon>
        <taxon>Arthropoda</taxon>
        <taxon>Hexapoda</taxon>
        <taxon>Insecta</taxon>
        <taxon>Pterygota</taxon>
        <taxon>Neoptera</taxon>
        <taxon>Endopterygota</taxon>
        <taxon>Coleoptera</taxon>
        <taxon>Polyphaga</taxon>
        <taxon>Cucujiformia</taxon>
        <taxon>Coccinelloidea</taxon>
        <taxon>Coccinellidae</taxon>
        <taxon>Epilachninae</taxon>
        <taxon>Epilachnini</taxon>
        <taxon>Henosepilachna</taxon>
    </lineage>
</organism>
<name>A0AAW1V0B7_9CUCU</name>
<proteinExistence type="predicted"/>
<gene>
    <name evidence="2" type="ORF">WA026_012457</name>
</gene>
<dbReference type="Proteomes" id="UP001431783">
    <property type="component" value="Unassembled WGS sequence"/>
</dbReference>